<keyword evidence="3 5" id="KW-1133">Transmembrane helix</keyword>
<evidence type="ECO:0000256" key="5">
    <source>
        <dbReference type="SAM" id="Phobius"/>
    </source>
</evidence>
<keyword evidence="2 5" id="KW-0812">Transmembrane</keyword>
<dbReference type="AlphaFoldDB" id="A0A073JXN5"/>
<keyword evidence="1" id="KW-1003">Cell membrane</keyword>
<dbReference type="Pfam" id="PF02659">
    <property type="entry name" value="Mntp"/>
    <property type="match status" value="2"/>
</dbReference>
<keyword evidence="7" id="KW-1185">Reference proteome</keyword>
<feature type="transmembrane region" description="Helical" evidence="5">
    <location>
        <begin position="37"/>
        <end position="58"/>
    </location>
</feature>
<name>A0A073JXN5_9BACI</name>
<dbReference type="OrthoDB" id="1679205at2"/>
<dbReference type="STRING" id="574376.BAMA_02435"/>
<dbReference type="NCBIfam" id="TIGR02840">
    <property type="entry name" value="spore_YtaF"/>
    <property type="match status" value="1"/>
</dbReference>
<evidence type="ECO:0000313" key="6">
    <source>
        <dbReference type="EMBL" id="KEK18952.1"/>
    </source>
</evidence>
<dbReference type="EMBL" id="JOTN01000010">
    <property type="protein sequence ID" value="KEK18952.1"/>
    <property type="molecule type" value="Genomic_DNA"/>
</dbReference>
<evidence type="ECO:0000256" key="2">
    <source>
        <dbReference type="ARBA" id="ARBA00022692"/>
    </source>
</evidence>
<evidence type="ECO:0000256" key="4">
    <source>
        <dbReference type="ARBA" id="ARBA00023136"/>
    </source>
</evidence>
<protein>
    <submittedName>
        <fullName evidence="6">Membrane protein</fullName>
    </submittedName>
</protein>
<feature type="transmembrane region" description="Helical" evidence="5">
    <location>
        <begin position="70"/>
        <end position="87"/>
    </location>
</feature>
<feature type="transmembrane region" description="Helical" evidence="5">
    <location>
        <begin position="6"/>
        <end position="25"/>
    </location>
</feature>
<accession>A0A073JXN5</accession>
<feature type="transmembrane region" description="Helical" evidence="5">
    <location>
        <begin position="161"/>
        <end position="178"/>
    </location>
</feature>
<organism evidence="6 7">
    <name type="scientific">Bacillus manliponensis</name>
    <dbReference type="NCBI Taxonomy" id="574376"/>
    <lineage>
        <taxon>Bacteria</taxon>
        <taxon>Bacillati</taxon>
        <taxon>Bacillota</taxon>
        <taxon>Bacilli</taxon>
        <taxon>Bacillales</taxon>
        <taxon>Bacillaceae</taxon>
        <taxon>Bacillus</taxon>
        <taxon>Bacillus cereus group</taxon>
    </lineage>
</organism>
<proteinExistence type="predicted"/>
<dbReference type="PANTHER" id="PTHR35529">
    <property type="entry name" value="MANGANESE EFFLUX PUMP MNTP-RELATED"/>
    <property type="match status" value="1"/>
</dbReference>
<dbReference type="InterPro" id="IPR014205">
    <property type="entry name" value="Spore_YtaF"/>
</dbReference>
<comment type="caution">
    <text evidence="6">The sequence shown here is derived from an EMBL/GenBank/DDBJ whole genome shotgun (WGS) entry which is preliminary data.</text>
</comment>
<feature type="transmembrane region" description="Helical" evidence="5">
    <location>
        <begin position="190"/>
        <end position="208"/>
    </location>
</feature>
<reference evidence="6 7" key="1">
    <citation type="submission" date="2014-06" db="EMBL/GenBank/DDBJ databases">
        <title>Draft genome sequence of Bacillus manliponensis JCM 15802 (MCCC 1A00708).</title>
        <authorList>
            <person name="Lai Q."/>
            <person name="Liu Y."/>
            <person name="Shao Z."/>
        </authorList>
    </citation>
    <scope>NUCLEOTIDE SEQUENCE [LARGE SCALE GENOMIC DNA]</scope>
    <source>
        <strain evidence="6 7">JCM 15802</strain>
    </source>
</reference>
<evidence type="ECO:0000256" key="3">
    <source>
        <dbReference type="ARBA" id="ARBA00022989"/>
    </source>
</evidence>
<keyword evidence="4 5" id="KW-0472">Membrane</keyword>
<dbReference type="InterPro" id="IPR003810">
    <property type="entry name" value="Mntp/YtaF"/>
</dbReference>
<sequence length="210" mass="22876">MYHYFSIILLAFTLSLDSCSVGLTYGLRNVRIPLKSIVVIGICSAMIMLISMGIGHMISQVFSPVFATRIGGVVLVGIGVWVLYQFFQGDKKEVPKHKEKVWNFEIASLGLVIQILRKPTVADFDKSGTISGMEAFMLGMALSLDSFGAGIGASLLGFSPIVMAGLVAVMSTLFLFVGMKLGAILSNMRWLQKFTFVPGILLIIIGIWKM</sequence>
<evidence type="ECO:0000256" key="1">
    <source>
        <dbReference type="ARBA" id="ARBA00022475"/>
    </source>
</evidence>
<dbReference type="PANTHER" id="PTHR35529:SF2">
    <property type="entry name" value="SPORULATION PROTEIN YTAF-RELATED"/>
    <property type="match status" value="1"/>
</dbReference>
<dbReference type="eggNOG" id="COG1971">
    <property type="taxonomic scope" value="Bacteria"/>
</dbReference>
<dbReference type="Proteomes" id="UP000027822">
    <property type="component" value="Unassembled WGS sequence"/>
</dbReference>
<evidence type="ECO:0000313" key="7">
    <source>
        <dbReference type="Proteomes" id="UP000027822"/>
    </source>
</evidence>
<gene>
    <name evidence="6" type="ORF">BAMA_02435</name>
</gene>
<dbReference type="RefSeq" id="WP_034639746.1">
    <property type="nucleotide sequence ID" value="NZ_CBCSJC010000009.1"/>
</dbReference>